<organism evidence="2">
    <name type="scientific">Demequina capsici</name>
    <dbReference type="NCBI Taxonomy" id="3075620"/>
    <lineage>
        <taxon>Bacteria</taxon>
        <taxon>Bacillati</taxon>
        <taxon>Actinomycetota</taxon>
        <taxon>Actinomycetes</taxon>
        <taxon>Micrococcales</taxon>
        <taxon>Demequinaceae</taxon>
        <taxon>Demequina</taxon>
    </lineage>
</organism>
<reference evidence="2" key="1">
    <citation type="submission" date="2023-09" db="EMBL/GenBank/DDBJ databases">
        <title>Demequina sp. a novel bacteria isolated from Capsicum annuum.</title>
        <authorList>
            <person name="Humaira Z."/>
            <person name="Lee J."/>
            <person name="Cho D."/>
        </authorList>
    </citation>
    <scope>NUCLEOTIDE SEQUENCE</scope>
    <source>
        <strain evidence="2">PMTSA13</strain>
    </source>
</reference>
<keyword evidence="1" id="KW-1133">Transmembrane helix</keyword>
<dbReference type="RefSeq" id="WP_313543148.1">
    <property type="nucleotide sequence ID" value="NZ_CP134880.1"/>
</dbReference>
<dbReference type="KEGG" id="dcp:RN607_13560"/>
<protein>
    <submittedName>
        <fullName evidence="2">Uncharacterized protein</fullName>
    </submittedName>
</protein>
<feature type="transmembrane region" description="Helical" evidence="1">
    <location>
        <begin position="66"/>
        <end position="96"/>
    </location>
</feature>
<proteinExistence type="predicted"/>
<sequence>MEAVTHRGDRVVVGAIRVVASVEAIDALTFLATSGWLGANPWLIALTLGGLVGVAVAWISRRTIGLVVGAVLVTIAPAIVYPLSALLLALALTLVVMRAVRAGRARLAASSALA</sequence>
<dbReference type="EMBL" id="CP134880">
    <property type="protein sequence ID" value="WNM27212.1"/>
    <property type="molecule type" value="Genomic_DNA"/>
</dbReference>
<evidence type="ECO:0000256" key="1">
    <source>
        <dbReference type="SAM" id="Phobius"/>
    </source>
</evidence>
<dbReference type="Proteomes" id="UP001303408">
    <property type="component" value="Chromosome"/>
</dbReference>
<dbReference type="AlphaFoldDB" id="A0AA96FCW9"/>
<name>A0AA96FCW9_9MICO</name>
<feature type="transmembrane region" description="Helical" evidence="1">
    <location>
        <begin position="42"/>
        <end position="60"/>
    </location>
</feature>
<keyword evidence="1" id="KW-0472">Membrane</keyword>
<accession>A0AA96FCW9</accession>
<gene>
    <name evidence="2" type="ORF">RN607_13560</name>
</gene>
<evidence type="ECO:0000313" key="2">
    <source>
        <dbReference type="EMBL" id="WNM27212.1"/>
    </source>
</evidence>
<keyword evidence="1" id="KW-0812">Transmembrane</keyword>